<protein>
    <submittedName>
        <fullName evidence="4">Malate dehydrogenase</fullName>
    </submittedName>
</protein>
<evidence type="ECO:0000313" key="3">
    <source>
        <dbReference type="Proteomes" id="UP000279833"/>
    </source>
</evidence>
<dbReference type="EMBL" id="UZAK01042856">
    <property type="protein sequence ID" value="VDP69757.1"/>
    <property type="molecule type" value="Genomic_DNA"/>
</dbReference>
<evidence type="ECO:0000313" key="4">
    <source>
        <dbReference type="WBParaSite" id="SCUD_0001964101-mRNA-1"/>
    </source>
</evidence>
<dbReference type="STRING" id="6186.A0A183KX44"/>
<keyword evidence="3" id="KW-1185">Reference proteome</keyword>
<reference evidence="4" key="1">
    <citation type="submission" date="2016-06" db="UniProtKB">
        <authorList>
            <consortium name="WormBaseParasite"/>
        </authorList>
    </citation>
    <scope>IDENTIFICATION</scope>
</reference>
<dbReference type="WBParaSite" id="SCUD_0001964101-mRNA-1">
    <property type="protein sequence ID" value="SCUD_0001964101-mRNA-1"/>
    <property type="gene ID" value="SCUD_0001964101"/>
</dbReference>
<sequence length="78" mass="9132">MKQLYDTTKKLAGRYSKPERPVKHKEAKTTTEIQEQMKRWVEYSEELLNRQAPLNPLDIEAAHTDLPIDVIPSKIEEI</sequence>
<feature type="region of interest" description="Disordered" evidence="1">
    <location>
        <begin position="1"/>
        <end position="31"/>
    </location>
</feature>
<gene>
    <name evidence="2" type="ORF">SCUD_LOCUS19638</name>
</gene>
<dbReference type="AlphaFoldDB" id="A0A183KX44"/>
<dbReference type="Proteomes" id="UP000279833">
    <property type="component" value="Unassembled WGS sequence"/>
</dbReference>
<proteinExistence type="predicted"/>
<evidence type="ECO:0000256" key="1">
    <source>
        <dbReference type="SAM" id="MobiDB-lite"/>
    </source>
</evidence>
<organism evidence="4">
    <name type="scientific">Schistosoma curassoni</name>
    <dbReference type="NCBI Taxonomy" id="6186"/>
    <lineage>
        <taxon>Eukaryota</taxon>
        <taxon>Metazoa</taxon>
        <taxon>Spiralia</taxon>
        <taxon>Lophotrochozoa</taxon>
        <taxon>Platyhelminthes</taxon>
        <taxon>Trematoda</taxon>
        <taxon>Digenea</taxon>
        <taxon>Strigeidida</taxon>
        <taxon>Schistosomatoidea</taxon>
        <taxon>Schistosomatidae</taxon>
        <taxon>Schistosoma</taxon>
    </lineage>
</organism>
<accession>A0A183KX44</accession>
<reference evidence="2 3" key="2">
    <citation type="submission" date="2018-11" db="EMBL/GenBank/DDBJ databases">
        <authorList>
            <consortium name="Pathogen Informatics"/>
        </authorList>
    </citation>
    <scope>NUCLEOTIDE SEQUENCE [LARGE SCALE GENOMIC DNA]</scope>
    <source>
        <strain evidence="2">Dakar</strain>
        <strain evidence="3">Dakar, Senegal</strain>
    </source>
</reference>
<name>A0A183KX44_9TREM</name>
<evidence type="ECO:0000313" key="2">
    <source>
        <dbReference type="EMBL" id="VDP69757.1"/>
    </source>
</evidence>